<dbReference type="InParanoid" id="Q9XU38"/>
<dbReference type="KEGG" id="cel:CELE_F14F8.1"/>
<dbReference type="PANTHER" id="PTHR46178:SF3">
    <property type="entry name" value="SEVEN TM RECEPTOR"/>
    <property type="match status" value="1"/>
</dbReference>
<proteinExistence type="predicted"/>
<evidence type="ECO:0000313" key="2">
    <source>
        <dbReference type="EMBL" id="CAB07184.2"/>
    </source>
</evidence>
<name>Q9XU38_CAEEL</name>
<dbReference type="OrthoDB" id="5892992at2759"/>
<keyword evidence="2" id="KW-0675">Receptor</keyword>
<dbReference type="PIR" id="T20912">
    <property type="entry name" value="T20912"/>
</dbReference>
<dbReference type="EMBL" id="BX284605">
    <property type="protein sequence ID" value="CAB07184.2"/>
    <property type="molecule type" value="Genomic_DNA"/>
</dbReference>
<protein>
    <submittedName>
        <fullName evidence="2">Seven TM Receptor</fullName>
    </submittedName>
</protein>
<dbReference type="Proteomes" id="UP000001940">
    <property type="component" value="Chromosome V"/>
</dbReference>
<organism evidence="2 3">
    <name type="scientific">Caenorhabditis elegans</name>
    <dbReference type="NCBI Taxonomy" id="6239"/>
    <lineage>
        <taxon>Eukaryota</taxon>
        <taxon>Metazoa</taxon>
        <taxon>Ecdysozoa</taxon>
        <taxon>Nematoda</taxon>
        <taxon>Chromadorea</taxon>
        <taxon>Rhabditida</taxon>
        <taxon>Rhabditina</taxon>
        <taxon>Rhabditomorpha</taxon>
        <taxon>Rhabditoidea</taxon>
        <taxon>Rhabditidae</taxon>
        <taxon>Peloderinae</taxon>
        <taxon>Caenorhabditis</taxon>
    </lineage>
</organism>
<dbReference type="WormBase" id="F14F8.1">
    <property type="protein sequence ID" value="CE52144"/>
    <property type="gene ID" value="WBGene00006125"/>
    <property type="gene designation" value="str-61"/>
</dbReference>
<dbReference type="AGR" id="WB:WBGene00006125"/>
<dbReference type="eggNOG" id="ENOG502T1PX">
    <property type="taxonomic scope" value="Eukaryota"/>
</dbReference>
<feature type="transmembrane region" description="Helical" evidence="1">
    <location>
        <begin position="43"/>
        <end position="65"/>
    </location>
</feature>
<dbReference type="GeneID" id="184475"/>
<dbReference type="UCSC" id="F14F8.1">
    <property type="organism name" value="c. elegans"/>
</dbReference>
<feature type="transmembrane region" description="Helical" evidence="1">
    <location>
        <begin position="6"/>
        <end position="31"/>
    </location>
</feature>
<feature type="transmembrane region" description="Helical" evidence="1">
    <location>
        <begin position="131"/>
        <end position="151"/>
    </location>
</feature>
<evidence type="ECO:0000256" key="1">
    <source>
        <dbReference type="SAM" id="Phobius"/>
    </source>
</evidence>
<dbReference type="CTD" id="184475"/>
<keyword evidence="3" id="KW-1185">Reference proteome</keyword>
<keyword evidence="1" id="KW-1133">Transmembrane helix</keyword>
<gene>
    <name evidence="2 4" type="primary">str-61</name>
    <name evidence="2" type="ORF">CELE_F14F8.1</name>
    <name evidence="4" type="ORF">F14F8.1</name>
</gene>
<feature type="transmembrane region" description="Helical" evidence="1">
    <location>
        <begin position="251"/>
        <end position="270"/>
    </location>
</feature>
<dbReference type="PhylomeDB" id="Q9XU38"/>
<feature type="transmembrane region" description="Helical" evidence="1">
    <location>
        <begin position="282"/>
        <end position="304"/>
    </location>
</feature>
<accession>Q9XU38</accession>
<dbReference type="FunCoup" id="Q9XU38">
    <property type="interactions" value="18"/>
</dbReference>
<dbReference type="InterPro" id="IPR019428">
    <property type="entry name" value="7TM_GPCR_serpentine_rcpt_Str"/>
</dbReference>
<dbReference type="HOGENOM" id="CLU_036335_4_2_1"/>
<evidence type="ECO:0000313" key="3">
    <source>
        <dbReference type="Proteomes" id="UP000001940"/>
    </source>
</evidence>
<feature type="transmembrane region" description="Helical" evidence="1">
    <location>
        <begin position="198"/>
        <end position="218"/>
    </location>
</feature>
<sequence>MFSLNYSSFFTIFGFCLVFLVNTFFIVITVFRIKKLQGTYKQIVITFACLGISFAGLEIIARPFAHNYKNQFLYFSLNEWMESKIVLRFLLASWAGFYVVIVWFVAIQFVYRYLCIFDGVTLKKFDGKYKIVLISFPFLPGCLYVFLLHFLCAYDKYADDYMKDIVLQSYQLPITQVQRFNILPYQEDGSLRWENLGLLLYGLVITLSGYLVILYCGIKMRLNRKKELSKRSAAHQELEAQFFKALIAQSLGPTIFLVLPVAPILASPLIPPFFGFNVNWQTGWFFCILGFYSPFDSIAFMFILKEYRTLIKKQYSKMVKCGNHPGNIINVHPWNNTNTAT</sequence>
<reference evidence="2 3" key="1">
    <citation type="journal article" date="1998" name="Science">
        <title>Genome sequence of the nematode C. elegans: a platform for investigating biology.</title>
        <authorList>
            <consortium name="The C. elegans sequencing consortium"/>
            <person name="Sulson J.E."/>
            <person name="Waterston R."/>
        </authorList>
    </citation>
    <scope>NUCLEOTIDE SEQUENCE [LARGE SCALE GENOMIC DNA]</scope>
    <source>
        <strain evidence="2 3">Bristol N2</strain>
    </source>
</reference>
<dbReference type="Pfam" id="PF10326">
    <property type="entry name" value="7TM_GPCR_Str"/>
    <property type="match status" value="1"/>
</dbReference>
<keyword evidence="1" id="KW-0472">Membrane</keyword>
<feature type="transmembrane region" description="Helical" evidence="1">
    <location>
        <begin position="85"/>
        <end position="111"/>
    </location>
</feature>
<dbReference type="PaxDb" id="6239-F14F8.1"/>
<dbReference type="AlphaFoldDB" id="Q9XU38"/>
<dbReference type="RefSeq" id="NP_001343590.1">
    <property type="nucleotide sequence ID" value="NM_001356771.1"/>
</dbReference>
<dbReference type="PANTHER" id="PTHR46178">
    <property type="entry name" value="SEVEN TM RECEPTOR"/>
    <property type="match status" value="1"/>
</dbReference>
<dbReference type="STRING" id="6239.F14F8.1.1"/>
<dbReference type="SUPFAM" id="SSF81321">
    <property type="entry name" value="Family A G protein-coupled receptor-like"/>
    <property type="match status" value="1"/>
</dbReference>
<evidence type="ECO:0000313" key="4">
    <source>
        <dbReference type="WormBase" id="F14F8.1"/>
    </source>
</evidence>
<keyword evidence="1" id="KW-0812">Transmembrane</keyword>